<evidence type="ECO:0000313" key="7">
    <source>
        <dbReference type="Proteomes" id="UP000006310"/>
    </source>
</evidence>
<evidence type="ECO:0000256" key="4">
    <source>
        <dbReference type="SAM" id="MobiDB-lite"/>
    </source>
</evidence>
<dbReference type="InterPro" id="IPR003891">
    <property type="entry name" value="Initiation_fac_eIF4g_MI"/>
</dbReference>
<feature type="compositionally biased region" description="Basic and acidic residues" evidence="4">
    <location>
        <begin position="95"/>
        <end position="110"/>
    </location>
</feature>
<dbReference type="GO" id="GO:0003723">
    <property type="term" value="F:RNA binding"/>
    <property type="evidence" value="ECO:0007669"/>
    <property type="project" value="InterPro"/>
</dbReference>
<feature type="compositionally biased region" description="Basic and acidic residues" evidence="4">
    <location>
        <begin position="193"/>
        <end position="210"/>
    </location>
</feature>
<protein>
    <recommendedName>
        <fullName evidence="5">MI domain-containing protein</fullName>
    </recommendedName>
</protein>
<keyword evidence="3" id="KW-0539">Nucleus</keyword>
<feature type="compositionally biased region" description="Acidic residues" evidence="4">
    <location>
        <begin position="118"/>
        <end position="140"/>
    </location>
</feature>
<evidence type="ECO:0000259" key="5">
    <source>
        <dbReference type="PROSITE" id="PS51366"/>
    </source>
</evidence>
<dbReference type="RefSeq" id="XP_022463242.1">
    <property type="nucleotide sequence ID" value="XM_022606558.1"/>
</dbReference>
<accession>J7S588</accession>
<reference evidence="6 7" key="1">
    <citation type="journal article" date="2011" name="Proc. Natl. Acad. Sci. U.S.A.">
        <title>Evolutionary erosion of yeast sex chromosomes by mating-type switching accidents.</title>
        <authorList>
            <person name="Gordon J.L."/>
            <person name="Armisen D."/>
            <person name="Proux-Wera E."/>
            <person name="Oheigeartaigh S.S."/>
            <person name="Byrne K.P."/>
            <person name="Wolfe K.H."/>
        </authorList>
    </citation>
    <scope>NUCLEOTIDE SEQUENCE [LARGE SCALE GENOMIC DNA]</scope>
    <source>
        <strain evidence="7">ATCC MYA-139 / BCRC 22969 / CBS 8797 / CCRC 22969 / KCTC 17520 / NBRC 10181 / NCYC 3082</strain>
    </source>
</reference>
<dbReference type="PANTHER" id="PTHR18034">
    <property type="entry name" value="CELL CYCLE CONTROL PROTEIN CWF22-RELATED"/>
    <property type="match status" value="1"/>
</dbReference>
<evidence type="ECO:0000256" key="2">
    <source>
        <dbReference type="ARBA" id="ARBA00006856"/>
    </source>
</evidence>
<dbReference type="InterPro" id="IPR003890">
    <property type="entry name" value="MIF4G-like_typ-3"/>
</dbReference>
<evidence type="ECO:0000313" key="6">
    <source>
        <dbReference type="EMBL" id="CCK68996.1"/>
    </source>
</evidence>
<dbReference type="SUPFAM" id="SSF48371">
    <property type="entry name" value="ARM repeat"/>
    <property type="match status" value="1"/>
</dbReference>
<feature type="domain" description="MI" evidence="5">
    <location>
        <begin position="696"/>
        <end position="834"/>
    </location>
</feature>
<dbReference type="Gene3D" id="1.25.40.180">
    <property type="match status" value="1"/>
</dbReference>
<dbReference type="KEGG" id="kng:KNAG_0B05640"/>
<sequence>MLSIERDVQVAHPQTSMSKKHGINIPGAILDELKNKNYSDDARFQQKRTAKKQLSRKESRKRQRAEKKQKKNGKTNSAHSPKVIVQSEKVPKRKPNTDKIYRSAEKDGDGNGKLPFSSDDELSSGDFDEFDDGDLDEEEWGQLRELEEEHSEVDGDEQDEDSESEEEVEEESGEEPETAEDVFAALKAKKSAKKSESKQNLKSDKRKEEYYPLPPSERSAFERDEMDMQYYAKKLNLKSKNKRIHAKDEYDAIGGLLEGLDYFENVGNDDEEYGDFSIDEDKKKSKGNKGNGFPSDDEISFGDFDEFNKDDLNEEEWEQLRELEDDEDDEDKDGSDVSDVGTRVRENPYVAPQTEETSATYVPPNLRRKQLADDGKDSAIKAEIRKKVKSALNKLSDSNLANIILSLNVLYDEYPRQYVTDTINFQILEIVAQKNKLLDGFIMNYAAVSSALFRLRGLEVGASFIQRFVEKFLADYAKQQNVLNNLPEGEALNVPKECSNVITLLSYCYNFGYISSNLIYDLIREFVTTPNEATTELLLRIVSVSGQLIRGDDPSALKEILSQLLANVRDIKEQSPRLQFLLNNLSDLKNNRLKASVIATDYHPTKRIISGLYKDAASVEPLQVSLNDIRNVETKGKWWLVGASWRGNMDSALESRDDGNTLAVKKPTTKLRIEDDLLDDIPDWSQIAKEQRMNTDIRRAIFISIMSAQDFEDAFSKLEKLNLKNKQISEIPRVLLHCLLTDSEQNGYNPFYSLVAARICEEHRQLLKAFQFLFWDIVKKFENDRDSDDEDDFDTFQFKTEEKRLRDIAAQGRFFGYLITKGILKLDGFKHVPIMGGLNDDGVLFIEVLLYQMLLTMGKNCEQKVRKGGNGKKEFVFKSSPLKSVLIDSIKLENRVTILKGIKWFIKKKLNPTNYLVGEKGEKQYERDKRRVSWAIEKFIDTINEELDGMDHL</sequence>
<feature type="compositionally biased region" description="Acidic residues" evidence="4">
    <location>
        <begin position="322"/>
        <end position="333"/>
    </location>
</feature>
<dbReference type="OrthoDB" id="361797at2759"/>
<feature type="compositionally biased region" description="Acidic residues" evidence="4">
    <location>
        <begin position="267"/>
        <end position="278"/>
    </location>
</feature>
<feature type="region of interest" description="Disordered" evidence="4">
    <location>
        <begin position="1"/>
        <end position="24"/>
    </location>
</feature>
<dbReference type="Pfam" id="PF02847">
    <property type="entry name" value="MA3"/>
    <property type="match status" value="1"/>
</dbReference>
<comment type="similarity">
    <text evidence="2">Belongs to the CWC22 family.</text>
</comment>
<dbReference type="GO" id="GO:0005730">
    <property type="term" value="C:nucleolus"/>
    <property type="evidence" value="ECO:0007669"/>
    <property type="project" value="UniProtKB-SubCell"/>
</dbReference>
<dbReference type="SMART" id="SM00543">
    <property type="entry name" value="MIF4G"/>
    <property type="match status" value="1"/>
</dbReference>
<organism evidence="6 7">
    <name type="scientific">Huiozyma naganishii (strain ATCC MYA-139 / BCRC 22969 / CBS 8797 / KCTC 17520 / NBRC 10181 / NCYC 3082 / Yp74L-3)</name>
    <name type="common">Yeast</name>
    <name type="synonym">Kazachstania naganishii</name>
    <dbReference type="NCBI Taxonomy" id="1071383"/>
    <lineage>
        <taxon>Eukaryota</taxon>
        <taxon>Fungi</taxon>
        <taxon>Dikarya</taxon>
        <taxon>Ascomycota</taxon>
        <taxon>Saccharomycotina</taxon>
        <taxon>Saccharomycetes</taxon>
        <taxon>Saccharomycetales</taxon>
        <taxon>Saccharomycetaceae</taxon>
        <taxon>Huiozyma</taxon>
    </lineage>
</organism>
<dbReference type="HOGENOM" id="CLU_006786_2_0_1"/>
<dbReference type="GeneID" id="34524646"/>
<feature type="compositionally biased region" description="Acidic residues" evidence="4">
    <location>
        <begin position="148"/>
        <end position="180"/>
    </location>
</feature>
<reference evidence="7" key="2">
    <citation type="submission" date="2012-08" db="EMBL/GenBank/DDBJ databases">
        <title>Genome sequence of Kazachstania naganishii.</title>
        <authorList>
            <person name="Gordon J.L."/>
            <person name="Armisen D."/>
            <person name="Proux-Wera E."/>
            <person name="OhEigeartaigh S.S."/>
            <person name="Byrne K.P."/>
            <person name="Wolfe K.H."/>
        </authorList>
    </citation>
    <scope>NUCLEOTIDE SEQUENCE [LARGE SCALE GENOMIC DNA]</scope>
    <source>
        <strain evidence="7">ATCC MYA-139 / BCRC 22969 / CBS 8797 / CCRC 22969 / KCTC 17520 / NBRC 10181 / NCYC 3082</strain>
    </source>
</reference>
<feature type="region of interest" description="Disordered" evidence="4">
    <location>
        <begin position="265"/>
        <end position="306"/>
    </location>
</feature>
<dbReference type="Pfam" id="PF02854">
    <property type="entry name" value="MIF4G"/>
    <property type="match status" value="1"/>
</dbReference>
<dbReference type="PROSITE" id="PS51366">
    <property type="entry name" value="MI"/>
    <property type="match status" value="1"/>
</dbReference>
<proteinExistence type="inferred from homology"/>
<dbReference type="PANTHER" id="PTHR18034:SF4">
    <property type="entry name" value="NUCLEOLAR MIF4G DOMAIN-CONTAINING PROTEIN 1"/>
    <property type="match status" value="1"/>
</dbReference>
<dbReference type="eggNOG" id="KOG2141">
    <property type="taxonomic scope" value="Eukaryota"/>
</dbReference>
<feature type="compositionally biased region" description="Basic residues" evidence="4">
    <location>
        <begin position="45"/>
        <end position="73"/>
    </location>
</feature>
<evidence type="ECO:0000256" key="1">
    <source>
        <dbReference type="ARBA" id="ARBA00004604"/>
    </source>
</evidence>
<dbReference type="OMA" id="MQYYAKK"/>
<dbReference type="SMART" id="SM00544">
    <property type="entry name" value="MA3"/>
    <property type="match status" value="1"/>
</dbReference>
<dbReference type="STRING" id="1071383.J7S588"/>
<dbReference type="InterPro" id="IPR050781">
    <property type="entry name" value="CWC22_splicing_factor"/>
</dbReference>
<dbReference type="InterPro" id="IPR016024">
    <property type="entry name" value="ARM-type_fold"/>
</dbReference>
<gene>
    <name evidence="6" type="primary">KNAG0B05640</name>
    <name evidence="6" type="ordered locus">KNAG_0B05640</name>
</gene>
<feature type="region of interest" description="Disordered" evidence="4">
    <location>
        <begin position="322"/>
        <end position="359"/>
    </location>
</feature>
<name>J7S588_HUIN7</name>
<dbReference type="AlphaFoldDB" id="J7S588"/>
<feature type="region of interest" description="Disordered" evidence="4">
    <location>
        <begin position="40"/>
        <end position="222"/>
    </location>
</feature>
<dbReference type="EMBL" id="HE978315">
    <property type="protein sequence ID" value="CCK68996.1"/>
    <property type="molecule type" value="Genomic_DNA"/>
</dbReference>
<feature type="compositionally biased region" description="Acidic residues" evidence="4">
    <location>
        <begin position="295"/>
        <end position="305"/>
    </location>
</feature>
<evidence type="ECO:0000256" key="3">
    <source>
        <dbReference type="ARBA" id="ARBA00023242"/>
    </source>
</evidence>
<keyword evidence="7" id="KW-1185">Reference proteome</keyword>
<dbReference type="Proteomes" id="UP000006310">
    <property type="component" value="Chromosome 2"/>
</dbReference>
<dbReference type="GO" id="GO:0042274">
    <property type="term" value="P:ribosomal small subunit biogenesis"/>
    <property type="evidence" value="ECO:0007669"/>
    <property type="project" value="TreeGrafter"/>
</dbReference>
<comment type="subcellular location">
    <subcellularLocation>
        <location evidence="1">Nucleus</location>
        <location evidence="1">Nucleolus</location>
    </subcellularLocation>
</comment>